<sequence>MKIAERYRAWKEQKKQIEVSQDFTKKLMSRLYQHEQAKSKPWL</sequence>
<protein>
    <submittedName>
        <fullName evidence="1">Uncharacterized protein</fullName>
    </submittedName>
</protein>
<comment type="caution">
    <text evidence="1">The sequence shown here is derived from an EMBL/GenBank/DDBJ whole genome shotgun (WGS) entry which is preliminary data.</text>
</comment>
<feature type="non-terminal residue" evidence="1">
    <location>
        <position position="43"/>
    </location>
</feature>
<name>X1DN32_9ZZZZ</name>
<reference evidence="1" key="1">
    <citation type="journal article" date="2014" name="Front. Microbiol.">
        <title>High frequency of phylogenetically diverse reductive dehalogenase-homologous genes in deep subseafloor sedimentary metagenomes.</title>
        <authorList>
            <person name="Kawai M."/>
            <person name="Futagami T."/>
            <person name="Toyoda A."/>
            <person name="Takaki Y."/>
            <person name="Nishi S."/>
            <person name="Hori S."/>
            <person name="Arai W."/>
            <person name="Tsubouchi T."/>
            <person name="Morono Y."/>
            <person name="Uchiyama I."/>
            <person name="Ito T."/>
            <person name="Fujiyama A."/>
            <person name="Inagaki F."/>
            <person name="Takami H."/>
        </authorList>
    </citation>
    <scope>NUCLEOTIDE SEQUENCE</scope>
    <source>
        <strain evidence="1">Expedition CK06-06</strain>
    </source>
</reference>
<dbReference type="EMBL" id="BART01037648">
    <property type="protein sequence ID" value="GAH09655.1"/>
    <property type="molecule type" value="Genomic_DNA"/>
</dbReference>
<organism evidence="1">
    <name type="scientific">marine sediment metagenome</name>
    <dbReference type="NCBI Taxonomy" id="412755"/>
    <lineage>
        <taxon>unclassified sequences</taxon>
        <taxon>metagenomes</taxon>
        <taxon>ecological metagenomes</taxon>
    </lineage>
</organism>
<dbReference type="AlphaFoldDB" id="X1DN32"/>
<gene>
    <name evidence="1" type="ORF">S01H4_62878</name>
</gene>
<evidence type="ECO:0000313" key="1">
    <source>
        <dbReference type="EMBL" id="GAH09655.1"/>
    </source>
</evidence>
<proteinExistence type="predicted"/>
<accession>X1DN32</accession>